<dbReference type="AlphaFoldDB" id="A0A1E3XAG7"/>
<feature type="transmembrane region" description="Helical" evidence="9">
    <location>
        <begin position="45"/>
        <end position="65"/>
    </location>
</feature>
<evidence type="ECO:0000256" key="7">
    <source>
        <dbReference type="ARBA" id="ARBA00023136"/>
    </source>
</evidence>
<evidence type="ECO:0000256" key="3">
    <source>
        <dbReference type="ARBA" id="ARBA00021069"/>
    </source>
</evidence>
<sequence>MKEYQEQKLSRSMNLFDVICLGINGIVGAGIFLLPGKLAATIGPFSILIFVICGLLCLAIALCFAEMGGIYQQTGGAYLYARDTFGPMIGFMVGWMMWLSAIIGWAAMARGLLLYLRYFSPSLSEGWLGEIIVITLILGLSTLNFFGVKIGARIINFFTIGKLMPIFIFIVFGFSHIETSSLNQIFSFEVNNVGAAIVIALFAYTGFEYMPVPAGEMKKPRKDIPVAFFLVILGTTLIYALVQTVATGTFPGLAQSDKPLADAAMIFLGPAGGILIAIGALLAIAGVNSGIALTGPRNLYALSADGFFPEVFSMIHPKFHTPYMAIGLNTFLTLILFLTGTFEYLIVASVLVSLLQYIPTCIAVIVLRKKRPEIPRGYTIPGGYIIPCLALLTCFWLLFQVKVVVIIAILAGMMLSLPFYFLRKRKPPSIQA</sequence>
<feature type="transmembrane region" description="Helical" evidence="9">
    <location>
        <begin position="127"/>
        <end position="147"/>
    </location>
</feature>
<feature type="transmembrane region" description="Helical" evidence="9">
    <location>
        <begin position="194"/>
        <end position="212"/>
    </location>
</feature>
<comment type="subcellular location">
    <subcellularLocation>
        <location evidence="1">Cell membrane</location>
        <topology evidence="1">Multi-pass membrane protein</topology>
    </subcellularLocation>
</comment>
<feature type="transmembrane region" description="Helical" evidence="9">
    <location>
        <begin position="321"/>
        <end position="338"/>
    </location>
</feature>
<evidence type="ECO:0000256" key="9">
    <source>
        <dbReference type="SAM" id="Phobius"/>
    </source>
</evidence>
<keyword evidence="7 9" id="KW-0472">Membrane</keyword>
<dbReference type="GO" id="GO:0005886">
    <property type="term" value="C:plasma membrane"/>
    <property type="evidence" value="ECO:0007669"/>
    <property type="project" value="UniProtKB-SubCell"/>
</dbReference>
<dbReference type="PANTHER" id="PTHR42770">
    <property type="entry name" value="AMINO ACID TRANSPORTER-RELATED"/>
    <property type="match status" value="1"/>
</dbReference>
<accession>A0A1E3XAG7</accession>
<dbReference type="Pfam" id="PF13520">
    <property type="entry name" value="AA_permease_2"/>
    <property type="match status" value="1"/>
</dbReference>
<dbReference type="PIRSF" id="PIRSF006060">
    <property type="entry name" value="AA_transporter"/>
    <property type="match status" value="1"/>
</dbReference>
<feature type="transmembrane region" description="Helical" evidence="9">
    <location>
        <begin position="344"/>
        <end position="366"/>
    </location>
</feature>
<reference evidence="10 11" key="1">
    <citation type="submission" date="2016-07" db="EMBL/GenBank/DDBJ databases">
        <title>Draft genome of Scalindua rubra, obtained from a brine-seawater interface in the Red Sea, sheds light on salt adaptation in anammox bacteria.</title>
        <authorList>
            <person name="Speth D.R."/>
            <person name="Lagkouvardos I."/>
            <person name="Wang Y."/>
            <person name="Qian P.-Y."/>
            <person name="Dutilh B.E."/>
            <person name="Jetten M.S."/>
        </authorList>
    </citation>
    <scope>NUCLEOTIDE SEQUENCE [LARGE SCALE GENOMIC DNA]</scope>
    <source>
        <strain evidence="10">BSI-1</strain>
    </source>
</reference>
<keyword evidence="4" id="KW-1003">Cell membrane</keyword>
<evidence type="ECO:0000256" key="8">
    <source>
        <dbReference type="ARBA" id="ARBA00045636"/>
    </source>
</evidence>
<dbReference type="EMBL" id="MAYW01000054">
    <property type="protein sequence ID" value="ODS32625.1"/>
    <property type="molecule type" value="Genomic_DNA"/>
</dbReference>
<name>A0A1E3XAG7_9BACT</name>
<evidence type="ECO:0000256" key="4">
    <source>
        <dbReference type="ARBA" id="ARBA00022475"/>
    </source>
</evidence>
<keyword evidence="5 9" id="KW-0812">Transmembrane</keyword>
<dbReference type="Proteomes" id="UP000094056">
    <property type="component" value="Unassembled WGS sequence"/>
</dbReference>
<feature type="transmembrane region" description="Helical" evidence="9">
    <location>
        <begin position="154"/>
        <end position="174"/>
    </location>
</feature>
<feature type="transmembrane region" description="Helical" evidence="9">
    <location>
        <begin position="404"/>
        <end position="422"/>
    </location>
</feature>
<evidence type="ECO:0000256" key="2">
    <source>
        <dbReference type="ARBA" id="ARBA00008220"/>
    </source>
</evidence>
<protein>
    <recommendedName>
        <fullName evidence="3">Arginine/agmatine antiporter</fullName>
    </recommendedName>
</protein>
<dbReference type="InterPro" id="IPR050367">
    <property type="entry name" value="APC_superfamily"/>
</dbReference>
<organism evidence="10 11">
    <name type="scientific">Candidatus Scalindua rubra</name>
    <dbReference type="NCBI Taxonomy" id="1872076"/>
    <lineage>
        <taxon>Bacteria</taxon>
        <taxon>Pseudomonadati</taxon>
        <taxon>Planctomycetota</taxon>
        <taxon>Candidatus Brocadiia</taxon>
        <taxon>Candidatus Brocadiales</taxon>
        <taxon>Candidatus Scalinduaceae</taxon>
        <taxon>Candidatus Scalindua</taxon>
    </lineage>
</organism>
<dbReference type="Gene3D" id="1.20.1740.10">
    <property type="entry name" value="Amino acid/polyamine transporter I"/>
    <property type="match status" value="1"/>
</dbReference>
<comment type="function">
    <text evidence="8">Major component of the acid-resistance (AR) system allowing enteric pathogens to survive the acidic environment in the stomach. Exchanges extracellular arginine for its intracellular decarboxylation product agmatine (Agm) thereby expelling intracellular protons. Probably undergoes several conformational states in order to translocate the substrate across the membrane; keeps the substrate accessible to only 1 side of the membrane at a time by opening and closing 3 membrane-internal gates.</text>
</comment>
<dbReference type="GO" id="GO:0022857">
    <property type="term" value="F:transmembrane transporter activity"/>
    <property type="evidence" value="ECO:0007669"/>
    <property type="project" value="InterPro"/>
</dbReference>
<evidence type="ECO:0000256" key="5">
    <source>
        <dbReference type="ARBA" id="ARBA00022692"/>
    </source>
</evidence>
<feature type="transmembrane region" description="Helical" evidence="9">
    <location>
        <begin position="266"/>
        <end position="287"/>
    </location>
</feature>
<evidence type="ECO:0000313" key="10">
    <source>
        <dbReference type="EMBL" id="ODS32625.1"/>
    </source>
</evidence>
<feature type="transmembrane region" description="Helical" evidence="9">
    <location>
        <begin position="224"/>
        <end position="246"/>
    </location>
</feature>
<dbReference type="PANTHER" id="PTHR42770:SF18">
    <property type="entry name" value="ARGININE_AGMATINE ANTIPORTER"/>
    <property type="match status" value="1"/>
</dbReference>
<comment type="similarity">
    <text evidence="2">Belongs to the amino acid-polyamine-organocation (APC) superfamily. Basic amino acid/polyamine antiporter (APA) (TC 2.A.3.2) family.</text>
</comment>
<feature type="transmembrane region" description="Helical" evidence="9">
    <location>
        <begin position="378"/>
        <end position="398"/>
    </location>
</feature>
<feature type="transmembrane region" description="Helical" evidence="9">
    <location>
        <begin position="12"/>
        <end position="33"/>
    </location>
</feature>
<feature type="transmembrane region" description="Helical" evidence="9">
    <location>
        <begin position="85"/>
        <end position="107"/>
    </location>
</feature>
<evidence type="ECO:0000313" key="11">
    <source>
        <dbReference type="Proteomes" id="UP000094056"/>
    </source>
</evidence>
<dbReference type="InterPro" id="IPR002293">
    <property type="entry name" value="AA/rel_permease1"/>
</dbReference>
<dbReference type="PATRIC" id="fig|1872076.5.peg.2625"/>
<proteinExistence type="inferred from homology"/>
<comment type="caution">
    <text evidence="10">The sequence shown here is derived from an EMBL/GenBank/DDBJ whole genome shotgun (WGS) entry which is preliminary data.</text>
</comment>
<evidence type="ECO:0000256" key="1">
    <source>
        <dbReference type="ARBA" id="ARBA00004651"/>
    </source>
</evidence>
<keyword evidence="6 9" id="KW-1133">Transmembrane helix</keyword>
<evidence type="ECO:0000256" key="6">
    <source>
        <dbReference type="ARBA" id="ARBA00022989"/>
    </source>
</evidence>
<gene>
    <name evidence="10" type="ORF">SCARUB_02226</name>
</gene>